<reference evidence="3" key="1">
    <citation type="journal article" date="2017" name="Genome Biol.">
        <title>Comparative genomics reveals high biological diversity and specific adaptations in the industrially and medically important fungal genus Aspergillus.</title>
        <authorList>
            <person name="de Vries R.P."/>
            <person name="Riley R."/>
            <person name="Wiebenga A."/>
            <person name="Aguilar-Osorio G."/>
            <person name="Amillis S."/>
            <person name="Uchima C.A."/>
            <person name="Anderluh G."/>
            <person name="Asadollahi M."/>
            <person name="Askin M."/>
            <person name="Barry K."/>
            <person name="Battaglia E."/>
            <person name="Bayram O."/>
            <person name="Benocci T."/>
            <person name="Braus-Stromeyer S.A."/>
            <person name="Caldana C."/>
            <person name="Canovas D."/>
            <person name="Cerqueira G.C."/>
            <person name="Chen F."/>
            <person name="Chen W."/>
            <person name="Choi C."/>
            <person name="Clum A."/>
            <person name="Dos Santos R.A."/>
            <person name="Damasio A.R."/>
            <person name="Diallinas G."/>
            <person name="Emri T."/>
            <person name="Fekete E."/>
            <person name="Flipphi M."/>
            <person name="Freyberg S."/>
            <person name="Gallo A."/>
            <person name="Gournas C."/>
            <person name="Habgood R."/>
            <person name="Hainaut M."/>
            <person name="Harispe M.L."/>
            <person name="Henrissat B."/>
            <person name="Hilden K.S."/>
            <person name="Hope R."/>
            <person name="Hossain A."/>
            <person name="Karabika E."/>
            <person name="Karaffa L."/>
            <person name="Karanyi Z."/>
            <person name="Krasevec N."/>
            <person name="Kuo A."/>
            <person name="Kusch H."/>
            <person name="LaButti K."/>
            <person name="Lagendijk E.L."/>
            <person name="Lapidus A."/>
            <person name="Levasseur A."/>
            <person name="Lindquist E."/>
            <person name="Lipzen A."/>
            <person name="Logrieco A.F."/>
            <person name="MacCabe A."/>
            <person name="Maekelae M.R."/>
            <person name="Malavazi I."/>
            <person name="Melin P."/>
            <person name="Meyer V."/>
            <person name="Mielnichuk N."/>
            <person name="Miskei M."/>
            <person name="Molnar A.P."/>
            <person name="Mule G."/>
            <person name="Ngan C.Y."/>
            <person name="Orejas M."/>
            <person name="Orosz E."/>
            <person name="Ouedraogo J.P."/>
            <person name="Overkamp K.M."/>
            <person name="Park H.-S."/>
            <person name="Perrone G."/>
            <person name="Piumi F."/>
            <person name="Punt P.J."/>
            <person name="Ram A.F."/>
            <person name="Ramon A."/>
            <person name="Rauscher S."/>
            <person name="Record E."/>
            <person name="Riano-Pachon D.M."/>
            <person name="Robert V."/>
            <person name="Roehrig J."/>
            <person name="Ruller R."/>
            <person name="Salamov A."/>
            <person name="Salih N.S."/>
            <person name="Samson R.A."/>
            <person name="Sandor E."/>
            <person name="Sanguinetti M."/>
            <person name="Schuetze T."/>
            <person name="Sepcic K."/>
            <person name="Shelest E."/>
            <person name="Sherlock G."/>
            <person name="Sophianopoulou V."/>
            <person name="Squina F.M."/>
            <person name="Sun H."/>
            <person name="Susca A."/>
            <person name="Todd R.B."/>
            <person name="Tsang A."/>
            <person name="Unkles S.E."/>
            <person name="van de Wiele N."/>
            <person name="van Rossen-Uffink D."/>
            <person name="Oliveira J.V."/>
            <person name="Vesth T.C."/>
            <person name="Visser J."/>
            <person name="Yu J.-H."/>
            <person name="Zhou M."/>
            <person name="Andersen M.R."/>
            <person name="Archer D.B."/>
            <person name="Baker S.E."/>
            <person name="Benoit I."/>
            <person name="Brakhage A.A."/>
            <person name="Braus G.H."/>
            <person name="Fischer R."/>
            <person name="Frisvad J.C."/>
            <person name="Goldman G.H."/>
            <person name="Houbraken J."/>
            <person name="Oakley B."/>
            <person name="Pocsi I."/>
            <person name="Scazzocchio C."/>
            <person name="Seiboth B."/>
            <person name="vanKuyk P.A."/>
            <person name="Wortman J."/>
            <person name="Dyer P.S."/>
            <person name="Grigoriev I.V."/>
        </authorList>
    </citation>
    <scope>NUCLEOTIDE SEQUENCE [LARGE SCALE GENOMIC DNA]</scope>
    <source>
        <strain evidence="3">CBS 101740 / IMI 381727 / IBT 21946</strain>
    </source>
</reference>
<dbReference type="VEuPathDB" id="FungiDB:ASPBRDRAFT_113408"/>
<sequence length="250" mass="29368">MWSFSFRDRVFDIENEYFKVVKQLTEDNDVGLGERKVLAVAKRLDKTYLLKIRYQLDPEDCDLEDPDEILKVAEQSYCHEVEAIDLLSTHGYGPKYHNHETQKQPAWMPFPGGYLEFIVMEFPPGENVDDIQDELTDSQRKSIRTQLAQMLELMRKNDYKLTEQHPSYLHYDARADRLYLMDLAGLGYTNSATSYPIDEESPYVTAFNLWWKEYLRSKRDPESSEIPVSPQPIKMPHQPNKKENKPPRKA</sequence>
<feature type="region of interest" description="Disordered" evidence="1">
    <location>
        <begin position="220"/>
        <end position="250"/>
    </location>
</feature>
<gene>
    <name evidence="2" type="ORF">ASPBRDRAFT_113408</name>
</gene>
<dbReference type="GeneID" id="93569224"/>
<evidence type="ECO:0000313" key="3">
    <source>
        <dbReference type="Proteomes" id="UP000184499"/>
    </source>
</evidence>
<evidence type="ECO:0000256" key="1">
    <source>
        <dbReference type="SAM" id="MobiDB-lite"/>
    </source>
</evidence>
<dbReference type="RefSeq" id="XP_067485195.1">
    <property type="nucleotide sequence ID" value="XM_067616736.1"/>
</dbReference>
<proteinExistence type="predicted"/>
<name>A0A1L9V221_ASPBC</name>
<feature type="compositionally biased region" description="Basic and acidic residues" evidence="1">
    <location>
        <begin position="240"/>
        <end position="250"/>
    </location>
</feature>
<protein>
    <recommendedName>
        <fullName evidence="4">Aminoglycoside phosphotransferase domain-containing protein</fullName>
    </recommendedName>
</protein>
<dbReference type="AlphaFoldDB" id="A0A1L9V221"/>
<organism evidence="2 3">
    <name type="scientific">Aspergillus brasiliensis (strain CBS 101740 / IMI 381727 / IBT 21946)</name>
    <dbReference type="NCBI Taxonomy" id="767769"/>
    <lineage>
        <taxon>Eukaryota</taxon>
        <taxon>Fungi</taxon>
        <taxon>Dikarya</taxon>
        <taxon>Ascomycota</taxon>
        <taxon>Pezizomycotina</taxon>
        <taxon>Eurotiomycetes</taxon>
        <taxon>Eurotiomycetidae</taxon>
        <taxon>Eurotiales</taxon>
        <taxon>Aspergillaceae</taxon>
        <taxon>Aspergillus</taxon>
        <taxon>Aspergillus subgen. Circumdati</taxon>
    </lineage>
</organism>
<accession>A0A1L9V221</accession>
<evidence type="ECO:0008006" key="4">
    <source>
        <dbReference type="Google" id="ProtNLM"/>
    </source>
</evidence>
<dbReference type="Proteomes" id="UP000184499">
    <property type="component" value="Unassembled WGS sequence"/>
</dbReference>
<keyword evidence="3" id="KW-1185">Reference proteome</keyword>
<evidence type="ECO:0000313" key="2">
    <source>
        <dbReference type="EMBL" id="OJJ77948.1"/>
    </source>
</evidence>
<dbReference type="OrthoDB" id="4389629at2759"/>
<dbReference type="EMBL" id="KV878679">
    <property type="protein sequence ID" value="OJJ77948.1"/>
    <property type="molecule type" value="Genomic_DNA"/>
</dbReference>
<dbReference type="OMA" id="CHEVEAI"/>